<keyword evidence="7" id="KW-1185">Reference proteome</keyword>
<dbReference type="NCBIfam" id="NF010188">
    <property type="entry name" value="PRK13667.1"/>
    <property type="match status" value="1"/>
</dbReference>
<evidence type="ECO:0000256" key="4">
    <source>
        <dbReference type="ARBA" id="ARBA00023163"/>
    </source>
</evidence>
<gene>
    <name evidence="5" type="primary">rpoY</name>
    <name evidence="6" type="ORF">KS407_03530</name>
</gene>
<dbReference type="Pfam" id="PF07288">
    <property type="entry name" value="RpoY"/>
    <property type="match status" value="1"/>
</dbReference>
<dbReference type="Gene3D" id="3.10.20.730">
    <property type="entry name" value="RNAP, epsilon subunit-like"/>
    <property type="match status" value="1"/>
</dbReference>
<dbReference type="EC" id="2.7.7.6" evidence="5"/>
<comment type="function">
    <text evidence="5">A non-essential component of RNA polymerase (RNAP).</text>
</comment>
<sequence length="69" mass="8264">MIFKVFYQQNTTEVPVREKTETLYVEAESVEEVRKKLADRTYNIEFITAIEGQVLEYEQQNENFKLENV</sequence>
<proteinExistence type="inferred from homology"/>
<dbReference type="RefSeq" id="WP_088075866.1">
    <property type="nucleotide sequence ID" value="NZ_JAHQCR010000017.1"/>
</dbReference>
<dbReference type="Proteomes" id="UP000790580">
    <property type="component" value="Unassembled WGS sequence"/>
</dbReference>
<dbReference type="InterPro" id="IPR009907">
    <property type="entry name" value="RpoY"/>
</dbReference>
<keyword evidence="1 5" id="KW-0240">DNA-directed RNA polymerase</keyword>
<comment type="caution">
    <text evidence="6">The sequence shown here is derived from an EMBL/GenBank/DDBJ whole genome shotgun (WGS) entry which is preliminary data.</text>
</comment>
<reference evidence="6 7" key="1">
    <citation type="submission" date="2021-06" db="EMBL/GenBank/DDBJ databases">
        <title>Bacillus sp. RD4P76, an endophyte from a halophyte.</title>
        <authorList>
            <person name="Sun J.-Q."/>
        </authorList>
    </citation>
    <scope>NUCLEOTIDE SEQUENCE [LARGE SCALE GENOMIC DNA]</scope>
    <source>
        <strain evidence="6 7">JCM 17098</strain>
    </source>
</reference>
<evidence type="ECO:0000256" key="3">
    <source>
        <dbReference type="ARBA" id="ARBA00022695"/>
    </source>
</evidence>
<evidence type="ECO:0000313" key="6">
    <source>
        <dbReference type="EMBL" id="MBU9720514.1"/>
    </source>
</evidence>
<name>A0ABS6JPM8_9BACI</name>
<keyword evidence="2 5" id="KW-0808">Transferase</keyword>
<evidence type="ECO:0000256" key="2">
    <source>
        <dbReference type="ARBA" id="ARBA00022679"/>
    </source>
</evidence>
<comment type="catalytic activity">
    <reaction evidence="5">
        <text>RNA(n) + a ribonucleoside 5'-triphosphate = RNA(n+1) + diphosphate</text>
        <dbReference type="Rhea" id="RHEA:21248"/>
        <dbReference type="Rhea" id="RHEA-COMP:14527"/>
        <dbReference type="Rhea" id="RHEA-COMP:17342"/>
        <dbReference type="ChEBI" id="CHEBI:33019"/>
        <dbReference type="ChEBI" id="CHEBI:61557"/>
        <dbReference type="ChEBI" id="CHEBI:140395"/>
        <dbReference type="EC" id="2.7.7.6"/>
    </reaction>
</comment>
<protein>
    <recommendedName>
        <fullName evidence="5">DNA-directed RNA polymerase subunit epsilon</fullName>
        <shortName evidence="5">RNAP epsilon subunit</shortName>
        <ecNumber evidence="5">2.7.7.6</ecNumber>
    </recommendedName>
    <alternativeName>
        <fullName evidence="5">RNA polymerase epsilon subunit</fullName>
    </alternativeName>
    <alternativeName>
        <fullName evidence="5">Transcriptase subunit epsilon</fullName>
    </alternativeName>
</protein>
<comment type="similarity">
    <text evidence="5">Belongs to the RNA polymerase subunit epsilon family.</text>
</comment>
<keyword evidence="4 5" id="KW-0804">Transcription</keyword>
<organism evidence="6 7">
    <name type="scientific">Evansella alkalicola</name>
    <dbReference type="NCBI Taxonomy" id="745819"/>
    <lineage>
        <taxon>Bacteria</taxon>
        <taxon>Bacillati</taxon>
        <taxon>Bacillota</taxon>
        <taxon>Bacilli</taxon>
        <taxon>Bacillales</taxon>
        <taxon>Bacillaceae</taxon>
        <taxon>Evansella</taxon>
    </lineage>
</organism>
<evidence type="ECO:0000256" key="1">
    <source>
        <dbReference type="ARBA" id="ARBA00022478"/>
    </source>
</evidence>
<accession>A0ABS6JPM8</accession>
<evidence type="ECO:0000313" key="7">
    <source>
        <dbReference type="Proteomes" id="UP000790580"/>
    </source>
</evidence>
<dbReference type="EMBL" id="JAHQCR010000017">
    <property type="protein sequence ID" value="MBU9720514.1"/>
    <property type="molecule type" value="Genomic_DNA"/>
</dbReference>
<keyword evidence="3 5" id="KW-0548">Nucleotidyltransferase</keyword>
<comment type="subunit">
    <text evidence="5">RNAP is composed of a core of 2 alpha, a beta and a beta' subunit. The core is associated with a delta subunit, and at least one of epsilon or omega. When a sigma factor is associated with the core the holoenzyme is formed, which can initiate transcription.</text>
</comment>
<dbReference type="HAMAP" id="MF_01553">
    <property type="entry name" value="RNApol_bact_RpoY"/>
    <property type="match status" value="1"/>
</dbReference>
<evidence type="ECO:0000256" key="5">
    <source>
        <dbReference type="HAMAP-Rule" id="MF_01553"/>
    </source>
</evidence>